<dbReference type="AlphaFoldDB" id="A0A0F9EQN2"/>
<keyword evidence="1" id="KW-0812">Transmembrane</keyword>
<organism evidence="2">
    <name type="scientific">marine sediment metagenome</name>
    <dbReference type="NCBI Taxonomy" id="412755"/>
    <lineage>
        <taxon>unclassified sequences</taxon>
        <taxon>metagenomes</taxon>
        <taxon>ecological metagenomes</taxon>
    </lineage>
</organism>
<name>A0A0F9EQN2_9ZZZZ</name>
<gene>
    <name evidence="2" type="ORF">LCGC14_2045950</name>
</gene>
<accession>A0A0F9EQN2</accession>
<reference evidence="2" key="1">
    <citation type="journal article" date="2015" name="Nature">
        <title>Complex archaea that bridge the gap between prokaryotes and eukaryotes.</title>
        <authorList>
            <person name="Spang A."/>
            <person name="Saw J.H."/>
            <person name="Jorgensen S.L."/>
            <person name="Zaremba-Niedzwiedzka K."/>
            <person name="Martijn J."/>
            <person name="Lind A.E."/>
            <person name="van Eijk R."/>
            <person name="Schleper C."/>
            <person name="Guy L."/>
            <person name="Ettema T.J."/>
        </authorList>
    </citation>
    <scope>NUCLEOTIDE SEQUENCE</scope>
</reference>
<sequence length="29" mass="3346">MGFWATVVAVTTVVMVFYDRVLKPFLVKK</sequence>
<evidence type="ECO:0000256" key="1">
    <source>
        <dbReference type="SAM" id="Phobius"/>
    </source>
</evidence>
<dbReference type="EMBL" id="LAZR01024080">
    <property type="protein sequence ID" value="KKL76334.1"/>
    <property type="molecule type" value="Genomic_DNA"/>
</dbReference>
<evidence type="ECO:0008006" key="3">
    <source>
        <dbReference type="Google" id="ProtNLM"/>
    </source>
</evidence>
<proteinExistence type="predicted"/>
<keyword evidence="1" id="KW-1133">Transmembrane helix</keyword>
<keyword evidence="1" id="KW-0472">Membrane</keyword>
<evidence type="ECO:0000313" key="2">
    <source>
        <dbReference type="EMBL" id="KKL76334.1"/>
    </source>
</evidence>
<feature type="transmembrane region" description="Helical" evidence="1">
    <location>
        <begin position="6"/>
        <end position="22"/>
    </location>
</feature>
<protein>
    <recommendedName>
        <fullName evidence="3">CstA N-terminal domain-containing protein</fullName>
    </recommendedName>
</protein>
<comment type="caution">
    <text evidence="2">The sequence shown here is derived from an EMBL/GenBank/DDBJ whole genome shotgun (WGS) entry which is preliminary data.</text>
</comment>